<proteinExistence type="predicted"/>
<evidence type="ECO:0000313" key="3">
    <source>
        <dbReference type="Proteomes" id="UP000181860"/>
    </source>
</evidence>
<protein>
    <submittedName>
        <fullName evidence="2">Plasmid segregation protein ParM</fullName>
    </submittedName>
</protein>
<dbReference type="EMBL" id="FMXC01000017">
    <property type="protein sequence ID" value="SDA59776.1"/>
    <property type="molecule type" value="Genomic_DNA"/>
</dbReference>
<organism evidence="2 3">
    <name type="scientific">Lactobacillus kefiranofaciens</name>
    <dbReference type="NCBI Taxonomy" id="267818"/>
    <lineage>
        <taxon>Bacteria</taxon>
        <taxon>Bacillati</taxon>
        <taxon>Bacillota</taxon>
        <taxon>Bacilli</taxon>
        <taxon>Lactobacillales</taxon>
        <taxon>Lactobacillaceae</taxon>
        <taxon>Lactobacillus</taxon>
    </lineage>
</organism>
<keyword evidence="3" id="KW-1185">Reference proteome</keyword>
<sequence length="432" mass="48540">MKPNLRQDVVIIWYSVNRKGEFDVADNNTLHMVDASDGGNGFMKVQLNNPRFIFPSIMSDVLPGKELEAIDVNDIDNVKATLANFIDKMDVKIQSPAIRDNGRYFVGPQASISGTEPINYNVKSSEGKSESDIGLICLFSIISYYALSKFFENYNYVPANLNVVVDKFATALPIDEIKIKGVQQSYAKRFADYHHQVTINNFSTLVHVDLSFKKVFFDPEGVAAITGLIFDPERLNYRQGEIFDDLVEEYALSDFTGEDILKAGNVLIIDIGDGTIDFAVTNKGIRVPNQNRSILNGVGISAENAIDALRQKYPVIAPMDRQTFIKIANKNQGPNDKESKVYKSFLDEQTSNLERQIIEQVRDFHRALHGQIGMIVLCGGGANVLKNHFHDRFKGVIQNLFPFNAPYILWVRKKYAQTLNLDGLVVRAKVMK</sequence>
<name>A0ABY0MCI2_9LACO</name>
<dbReference type="Pfam" id="PF21522">
    <property type="entry name" value="MreB-like_C"/>
    <property type="match status" value="1"/>
</dbReference>
<gene>
    <name evidence="2" type="ORF">SAMN02983011_01548</name>
</gene>
<dbReference type="CDD" id="cd24023">
    <property type="entry name" value="ASKHA_NBD_ParM_Alp7A-like"/>
    <property type="match status" value="1"/>
</dbReference>
<evidence type="ECO:0000313" key="2">
    <source>
        <dbReference type="EMBL" id="SDA59776.1"/>
    </source>
</evidence>
<dbReference type="Gene3D" id="3.30.420.40">
    <property type="match status" value="2"/>
</dbReference>
<dbReference type="Proteomes" id="UP000181860">
    <property type="component" value="Unassembled WGS sequence"/>
</dbReference>
<accession>A0ABY0MCI2</accession>
<reference evidence="2 3" key="1">
    <citation type="submission" date="2016-10" db="EMBL/GenBank/DDBJ databases">
        <authorList>
            <person name="Varghese N."/>
            <person name="Submissions S."/>
        </authorList>
    </citation>
    <scope>NUCLEOTIDE SEQUENCE [LARGE SCALE GENOMIC DNA]</scope>
    <source>
        <strain evidence="2 3">ATCC 43761</strain>
    </source>
</reference>
<feature type="domain" description="Actin homologue MreB-like C-terminal" evidence="1">
    <location>
        <begin position="268"/>
        <end position="390"/>
    </location>
</feature>
<evidence type="ECO:0000259" key="1">
    <source>
        <dbReference type="Pfam" id="PF21522"/>
    </source>
</evidence>
<comment type="caution">
    <text evidence="2">The sequence shown here is derived from an EMBL/GenBank/DDBJ whole genome shotgun (WGS) entry which is preliminary data.</text>
</comment>
<dbReference type="InterPro" id="IPR043129">
    <property type="entry name" value="ATPase_NBD"/>
</dbReference>
<dbReference type="SUPFAM" id="SSF53067">
    <property type="entry name" value="Actin-like ATPase domain"/>
    <property type="match status" value="1"/>
</dbReference>
<dbReference type="InterPro" id="IPR049067">
    <property type="entry name" value="MreB-like_C"/>
</dbReference>